<dbReference type="GO" id="GO:0050661">
    <property type="term" value="F:NADP binding"/>
    <property type="evidence" value="ECO:0007669"/>
    <property type="project" value="InterPro"/>
</dbReference>
<name>A0A928Q2P4_9FIRM</name>
<dbReference type="GO" id="GO:0016491">
    <property type="term" value="F:oxidoreductase activity"/>
    <property type="evidence" value="ECO:0007669"/>
    <property type="project" value="UniProtKB-KW"/>
</dbReference>
<evidence type="ECO:0000259" key="5">
    <source>
        <dbReference type="Pfam" id="PF09130"/>
    </source>
</evidence>
<comment type="similarity">
    <text evidence="1">Belongs to the HIBADH-related family.</text>
</comment>
<comment type="caution">
    <text evidence="6">The sequence shown here is derived from an EMBL/GenBank/DDBJ whole genome shotgun (WGS) entry which is preliminary data.</text>
</comment>
<dbReference type="AlphaFoldDB" id="A0A928Q2P4"/>
<dbReference type="EMBL" id="SVNY01000003">
    <property type="protein sequence ID" value="MBE6833549.1"/>
    <property type="molecule type" value="Genomic_DNA"/>
</dbReference>
<dbReference type="Proteomes" id="UP000754750">
    <property type="component" value="Unassembled WGS sequence"/>
</dbReference>
<protein>
    <submittedName>
        <fullName evidence="6">NAD(P)-dependent oxidoreductase</fullName>
    </submittedName>
</protein>
<accession>A0A928Q2P4</accession>
<feature type="active site" evidence="3">
    <location>
        <position position="174"/>
    </location>
</feature>
<dbReference type="InterPro" id="IPR015815">
    <property type="entry name" value="HIBADH-related"/>
</dbReference>
<dbReference type="Pfam" id="PF09130">
    <property type="entry name" value="DUF1932"/>
    <property type="match status" value="1"/>
</dbReference>
<gene>
    <name evidence="6" type="ORF">E7512_08225</name>
</gene>
<evidence type="ECO:0000313" key="7">
    <source>
        <dbReference type="Proteomes" id="UP000754750"/>
    </source>
</evidence>
<feature type="domain" description="Phosphogluconate dehydrogenase NAD-binding putative C-terminal" evidence="5">
    <location>
        <begin position="195"/>
        <end position="264"/>
    </location>
</feature>
<keyword evidence="2" id="KW-0560">Oxidoreductase</keyword>
<evidence type="ECO:0000259" key="4">
    <source>
        <dbReference type="Pfam" id="PF03446"/>
    </source>
</evidence>
<evidence type="ECO:0000256" key="2">
    <source>
        <dbReference type="ARBA" id="ARBA00023002"/>
    </source>
</evidence>
<evidence type="ECO:0000256" key="3">
    <source>
        <dbReference type="PIRSR" id="PIRSR000103-1"/>
    </source>
</evidence>
<dbReference type="InterPro" id="IPR015814">
    <property type="entry name" value="Pgluconate_DH_NAD-bd_C"/>
</dbReference>
<dbReference type="InterPro" id="IPR008927">
    <property type="entry name" value="6-PGluconate_DH-like_C_sf"/>
</dbReference>
<dbReference type="Pfam" id="PF03446">
    <property type="entry name" value="NAD_binding_2"/>
    <property type="match status" value="1"/>
</dbReference>
<evidence type="ECO:0000313" key="6">
    <source>
        <dbReference type="EMBL" id="MBE6833549.1"/>
    </source>
</evidence>
<dbReference type="PIRSF" id="PIRSF000103">
    <property type="entry name" value="HIBADH"/>
    <property type="match status" value="1"/>
</dbReference>
<dbReference type="SUPFAM" id="SSF48179">
    <property type="entry name" value="6-phosphogluconate dehydrogenase C-terminal domain-like"/>
    <property type="match status" value="1"/>
</dbReference>
<dbReference type="SUPFAM" id="SSF51735">
    <property type="entry name" value="NAD(P)-binding Rossmann-fold domains"/>
    <property type="match status" value="1"/>
</dbReference>
<proteinExistence type="inferred from homology"/>
<dbReference type="InterPro" id="IPR036291">
    <property type="entry name" value="NAD(P)-bd_dom_sf"/>
</dbReference>
<dbReference type="InterPro" id="IPR013328">
    <property type="entry name" value="6PGD_dom2"/>
</dbReference>
<dbReference type="Gene3D" id="1.10.1040.10">
    <property type="entry name" value="N-(1-d-carboxylethyl)-l-norvaline Dehydrogenase, domain 2"/>
    <property type="match status" value="1"/>
</dbReference>
<dbReference type="InterPro" id="IPR006115">
    <property type="entry name" value="6PGDH_NADP-bd"/>
</dbReference>
<feature type="domain" description="6-phosphogluconate dehydrogenase NADP-binding" evidence="4">
    <location>
        <begin position="7"/>
        <end position="144"/>
    </location>
</feature>
<evidence type="ECO:0000256" key="1">
    <source>
        <dbReference type="ARBA" id="ARBA00009080"/>
    </source>
</evidence>
<sequence length="300" mass="32130">MLKYQLVFIGFGEASYNIALGLKSEGFDSMAAYDVFAQDPKRGELIRSRAQEAGIPLIGLEAACGEGACIASMNSAKVALSVAKDIVPRLKEGQIFVDLNSAAPTVEEEIDRIPRAQGVLFCDAGVMGTVPGNRHKVPMFLSGDGAQSFYNAFARYGMKLTVLDAPAGGASAIKMLKSVVMKGLPQLMFESFEAAEKYGVLGTLAESLGESINGKTVEKLANTFIARTMIHAERRSAEMRDVVSTLESLKVDASMSKAAVAKLDALAAQHWADKIDPSGDLDYREAIKLLVKENEEAGLK</sequence>
<organism evidence="6 7">
    <name type="scientific">Faecalispora sporosphaeroides</name>
    <dbReference type="NCBI Taxonomy" id="1549"/>
    <lineage>
        <taxon>Bacteria</taxon>
        <taxon>Bacillati</taxon>
        <taxon>Bacillota</taxon>
        <taxon>Clostridia</taxon>
        <taxon>Eubacteriales</taxon>
        <taxon>Oscillospiraceae</taxon>
        <taxon>Faecalispora</taxon>
    </lineage>
</organism>
<dbReference type="Gene3D" id="3.40.50.720">
    <property type="entry name" value="NAD(P)-binding Rossmann-like Domain"/>
    <property type="match status" value="1"/>
</dbReference>
<reference evidence="6" key="1">
    <citation type="submission" date="2019-04" db="EMBL/GenBank/DDBJ databases">
        <title>Evolution of Biomass-Degrading Anaerobic Consortia Revealed by Metagenomics.</title>
        <authorList>
            <person name="Peng X."/>
        </authorList>
    </citation>
    <scope>NUCLEOTIDE SEQUENCE</scope>
    <source>
        <strain evidence="6">SIG551</strain>
    </source>
</reference>